<proteinExistence type="predicted"/>
<name>L9U5S6_9GAMM</name>
<gene>
    <name evidence="3" type="ORF">HALTITAN_3145</name>
</gene>
<dbReference type="InterPro" id="IPR038404">
    <property type="entry name" value="TRAP_DctP_sf"/>
</dbReference>
<evidence type="ECO:0000256" key="2">
    <source>
        <dbReference type="SAM" id="SignalP"/>
    </source>
</evidence>
<organism evidence="3 4">
    <name type="scientific">Vreelandella titanicae BH1</name>
    <dbReference type="NCBI Taxonomy" id="1204738"/>
    <lineage>
        <taxon>Bacteria</taxon>
        <taxon>Pseudomonadati</taxon>
        <taxon>Pseudomonadota</taxon>
        <taxon>Gammaproteobacteria</taxon>
        <taxon>Oceanospirillales</taxon>
        <taxon>Halomonadaceae</taxon>
        <taxon>Vreelandella</taxon>
    </lineage>
</organism>
<dbReference type="Proteomes" id="UP000011651">
    <property type="component" value="Unassembled WGS sequence"/>
</dbReference>
<reference evidence="3 4" key="1">
    <citation type="journal article" date="2013" name="Genome Announc.">
        <title>Draft Genome of the Marine Gammaproteobacterium Halomonas titanicae.</title>
        <authorList>
            <person name="Sanchez-Porro C."/>
            <person name="de la Haba R.R."/>
            <person name="Cruz-Hernandez N."/>
            <person name="Gonzalez J.M."/>
            <person name="Reyes-Guirao C."/>
            <person name="Navarro-Sampedro L."/>
            <person name="Carballo M."/>
            <person name="Ventosa A."/>
        </authorList>
    </citation>
    <scope>NUCLEOTIDE SEQUENCE [LARGE SCALE GENOMIC DNA]</scope>
    <source>
        <strain evidence="3 4">BH1</strain>
    </source>
</reference>
<dbReference type="PANTHER" id="PTHR33376">
    <property type="match status" value="1"/>
</dbReference>
<evidence type="ECO:0000313" key="4">
    <source>
        <dbReference type="Proteomes" id="UP000011651"/>
    </source>
</evidence>
<evidence type="ECO:0000313" key="3">
    <source>
        <dbReference type="EMBL" id="ELY20224.1"/>
    </source>
</evidence>
<dbReference type="PANTHER" id="PTHR33376:SF15">
    <property type="entry name" value="BLL6794 PROTEIN"/>
    <property type="match status" value="1"/>
</dbReference>
<feature type="signal peptide" evidence="2">
    <location>
        <begin position="1"/>
        <end position="32"/>
    </location>
</feature>
<dbReference type="InterPro" id="IPR018389">
    <property type="entry name" value="DctP_fam"/>
</dbReference>
<dbReference type="EMBL" id="AOPO01000024">
    <property type="protein sequence ID" value="ELY20224.1"/>
    <property type="molecule type" value="Genomic_DNA"/>
</dbReference>
<dbReference type="CDD" id="cd13665">
    <property type="entry name" value="PBP2_TRAP_Dctp3_4"/>
    <property type="match status" value="1"/>
</dbReference>
<sequence length="351" mass="37771">MILTNGMCRIQAMVAALAVGAGLASVASSASAETVLSYSPWLPPGYVLNDTVLYPWMDEVTEVTEGRVRVEPRATGVGSPRDQFDAVRDGLVDISIIPLGYAAGRFPLVEIGELPLLHENDAILAPTFYFIYQEHLAEFEPFKGTHLLSLYTSTPAHLSTTTGIINDIGDLKGLKLRVPNSTASQVAKAVDAIPIQKSITEMHGLVSAGVIDGTFFAPHSVVDFSLENYLQYMTLVPGGVGQSVQVLLVNEDKWKAIEEADRQAIMAISGERIARAAGQAFTDSEEDATAKLRDAGVTIEQMSPKVSEAFVERLQTVDQSWYVSARAAGLSDPEAVLSDFRAKLKATAEAQ</sequence>
<dbReference type="RefSeq" id="WP_009288566.1">
    <property type="nucleotide sequence ID" value="NZ_AOPO01000024.1"/>
</dbReference>
<dbReference type="Gene3D" id="3.40.190.170">
    <property type="entry name" value="Bacterial extracellular solute-binding protein, family 7"/>
    <property type="match status" value="1"/>
</dbReference>
<protein>
    <submittedName>
        <fullName evidence="3">Extracellular solute-binding protein, family 7, bacteria</fullName>
    </submittedName>
</protein>
<feature type="chain" id="PRO_5004002735" evidence="2">
    <location>
        <begin position="33"/>
        <end position="351"/>
    </location>
</feature>
<evidence type="ECO:0000256" key="1">
    <source>
        <dbReference type="ARBA" id="ARBA00022729"/>
    </source>
</evidence>
<dbReference type="AlphaFoldDB" id="L9U5S6"/>
<dbReference type="PATRIC" id="fig|1204738.3.peg.4721"/>
<accession>L9U5S6</accession>
<comment type="caution">
    <text evidence="3">The sequence shown here is derived from an EMBL/GenBank/DDBJ whole genome shotgun (WGS) entry which is preliminary data.</text>
</comment>
<keyword evidence="1 2" id="KW-0732">Signal</keyword>
<dbReference type="Pfam" id="PF03480">
    <property type="entry name" value="DctP"/>
    <property type="match status" value="1"/>
</dbReference>
<dbReference type="NCBIfam" id="NF037995">
    <property type="entry name" value="TRAP_S1"/>
    <property type="match status" value="1"/>
</dbReference>
<dbReference type="GO" id="GO:0055085">
    <property type="term" value="P:transmembrane transport"/>
    <property type="evidence" value="ECO:0007669"/>
    <property type="project" value="InterPro"/>
</dbReference>